<accession>A0ABP0TWG4</accession>
<sequence>MDGRWEQKERMSRPRGRLASSTSLTRCSSLSRLSSSSSSAAIAVRNEEEHTRRMYKCLIAAGLLQLASVTFLQLHLVSSAATRQGSTNLDSLQNDNNHLGLFLSDKSAGDAAGGELLVSDDEERGFLKLVWSGRRRTSQRNAAAAAATMVGVESNTGTDEEEFETGEELVEEEEEEEEEEEPPADQERLLEAADMVSQAGHKGIGDMAAENVSSESVVISHDDDEPLVQNKADNNASQFMQQQNEKFGETMRAMGTGSRNGSTMKLGRTIPLDGGEINIVDKQPDHGFKMDTGIMLGAGSKGVDVEKHEAAATMVLNMAVVGRVSSSHQQQQLQQGFKEFIESWKERFDSDDYDFLDEDVHWRQLEDVGEIEDALLISDDGAAVKSMVKLPLMTAGKVGKKKKGEEGSYKSIINPVDIPMLQDPDTGSGPDNWMTKSDEAMLNALRVDGYGKKIDPLPSRFLLRGLHVDSVLHEEGKEQEID</sequence>
<keyword evidence="3" id="KW-1185">Reference proteome</keyword>
<protein>
    <submittedName>
        <fullName evidence="2">Uncharacterized protein</fullName>
    </submittedName>
</protein>
<feature type="compositionally biased region" description="Basic and acidic residues" evidence="1">
    <location>
        <begin position="1"/>
        <end position="12"/>
    </location>
</feature>
<evidence type="ECO:0000256" key="1">
    <source>
        <dbReference type="SAM" id="MobiDB-lite"/>
    </source>
</evidence>
<proteinExistence type="predicted"/>
<dbReference type="Proteomes" id="UP001497512">
    <property type="component" value="Chromosome 15"/>
</dbReference>
<organism evidence="2 3">
    <name type="scientific">Sphagnum troendelagicum</name>
    <dbReference type="NCBI Taxonomy" id="128251"/>
    <lineage>
        <taxon>Eukaryota</taxon>
        <taxon>Viridiplantae</taxon>
        <taxon>Streptophyta</taxon>
        <taxon>Embryophyta</taxon>
        <taxon>Bryophyta</taxon>
        <taxon>Sphagnophytina</taxon>
        <taxon>Sphagnopsida</taxon>
        <taxon>Sphagnales</taxon>
        <taxon>Sphagnaceae</taxon>
        <taxon>Sphagnum</taxon>
    </lineage>
</organism>
<name>A0ABP0TWG4_9BRYO</name>
<dbReference type="EMBL" id="OZ019907">
    <property type="protein sequence ID" value="CAK9206357.1"/>
    <property type="molecule type" value="Genomic_DNA"/>
</dbReference>
<gene>
    <name evidence="2" type="ORF">CSSPTR1EN2_LOCUS8308</name>
</gene>
<evidence type="ECO:0000313" key="3">
    <source>
        <dbReference type="Proteomes" id="UP001497512"/>
    </source>
</evidence>
<feature type="compositionally biased region" description="Acidic residues" evidence="1">
    <location>
        <begin position="158"/>
        <end position="184"/>
    </location>
</feature>
<dbReference type="PANTHER" id="PTHR47213:SF1">
    <property type="entry name" value="OS07G0567300 PROTEIN"/>
    <property type="match status" value="1"/>
</dbReference>
<dbReference type="InterPro" id="IPR044789">
    <property type="entry name" value="Put_A1-4-GlycosylTfrase_plant"/>
</dbReference>
<dbReference type="PANTHER" id="PTHR47213">
    <property type="entry name" value="OS07G0567300 PROTEIN"/>
    <property type="match status" value="1"/>
</dbReference>
<evidence type="ECO:0000313" key="2">
    <source>
        <dbReference type="EMBL" id="CAK9206357.1"/>
    </source>
</evidence>
<feature type="region of interest" description="Disordered" evidence="1">
    <location>
        <begin position="148"/>
        <end position="185"/>
    </location>
</feature>
<feature type="region of interest" description="Disordered" evidence="1">
    <location>
        <begin position="1"/>
        <end position="24"/>
    </location>
</feature>
<reference evidence="2" key="1">
    <citation type="submission" date="2024-02" db="EMBL/GenBank/DDBJ databases">
        <authorList>
            <consortium name="ELIXIR-Norway"/>
            <consortium name="Elixir Norway"/>
        </authorList>
    </citation>
    <scope>NUCLEOTIDE SEQUENCE</scope>
</reference>